<dbReference type="Proteomes" id="UP000821845">
    <property type="component" value="Chromosome 1"/>
</dbReference>
<accession>A0ACB7TB08</accession>
<proteinExistence type="predicted"/>
<name>A0ACB7TB08_HYAAI</name>
<evidence type="ECO:0000313" key="2">
    <source>
        <dbReference type="Proteomes" id="UP000821845"/>
    </source>
</evidence>
<organism evidence="1 2">
    <name type="scientific">Hyalomma asiaticum</name>
    <name type="common">Tick</name>
    <dbReference type="NCBI Taxonomy" id="266040"/>
    <lineage>
        <taxon>Eukaryota</taxon>
        <taxon>Metazoa</taxon>
        <taxon>Ecdysozoa</taxon>
        <taxon>Arthropoda</taxon>
        <taxon>Chelicerata</taxon>
        <taxon>Arachnida</taxon>
        <taxon>Acari</taxon>
        <taxon>Parasitiformes</taxon>
        <taxon>Ixodida</taxon>
        <taxon>Ixodoidea</taxon>
        <taxon>Ixodidae</taxon>
        <taxon>Hyalomminae</taxon>
        <taxon>Hyalomma</taxon>
    </lineage>
</organism>
<evidence type="ECO:0000313" key="1">
    <source>
        <dbReference type="EMBL" id="KAH6944195.1"/>
    </source>
</evidence>
<protein>
    <submittedName>
        <fullName evidence="1">Uncharacterized protein</fullName>
    </submittedName>
</protein>
<reference evidence="1" key="1">
    <citation type="submission" date="2020-05" db="EMBL/GenBank/DDBJ databases">
        <title>Large-scale comparative analyses of tick genomes elucidate their genetic diversity and vector capacities.</title>
        <authorList>
            <person name="Jia N."/>
            <person name="Wang J."/>
            <person name="Shi W."/>
            <person name="Du L."/>
            <person name="Sun Y."/>
            <person name="Zhan W."/>
            <person name="Jiang J."/>
            <person name="Wang Q."/>
            <person name="Zhang B."/>
            <person name="Ji P."/>
            <person name="Sakyi L.B."/>
            <person name="Cui X."/>
            <person name="Yuan T."/>
            <person name="Jiang B."/>
            <person name="Yang W."/>
            <person name="Lam T.T.-Y."/>
            <person name="Chang Q."/>
            <person name="Ding S."/>
            <person name="Wang X."/>
            <person name="Zhu J."/>
            <person name="Ruan X."/>
            <person name="Zhao L."/>
            <person name="Wei J."/>
            <person name="Que T."/>
            <person name="Du C."/>
            <person name="Cheng J."/>
            <person name="Dai P."/>
            <person name="Han X."/>
            <person name="Huang E."/>
            <person name="Gao Y."/>
            <person name="Liu J."/>
            <person name="Shao H."/>
            <person name="Ye R."/>
            <person name="Li L."/>
            <person name="Wei W."/>
            <person name="Wang X."/>
            <person name="Wang C."/>
            <person name="Yang T."/>
            <person name="Huo Q."/>
            <person name="Li W."/>
            <person name="Guo W."/>
            <person name="Chen H."/>
            <person name="Zhou L."/>
            <person name="Ni X."/>
            <person name="Tian J."/>
            <person name="Zhou Y."/>
            <person name="Sheng Y."/>
            <person name="Liu T."/>
            <person name="Pan Y."/>
            <person name="Xia L."/>
            <person name="Li J."/>
            <person name="Zhao F."/>
            <person name="Cao W."/>
        </authorList>
    </citation>
    <scope>NUCLEOTIDE SEQUENCE</scope>
    <source>
        <strain evidence="1">Hyas-2018</strain>
    </source>
</reference>
<dbReference type="EMBL" id="CM023481">
    <property type="protein sequence ID" value="KAH6944195.1"/>
    <property type="molecule type" value="Genomic_DNA"/>
</dbReference>
<gene>
    <name evidence="1" type="ORF">HPB50_002262</name>
</gene>
<comment type="caution">
    <text evidence="1">The sequence shown here is derived from an EMBL/GenBank/DDBJ whole genome shotgun (WGS) entry which is preliminary data.</text>
</comment>
<sequence>MSRGSCLVHRRAALRPELDCGPDRHRSRFLPFTLKPLATVRITASTCSSLLSLGPKHCIEPVLNRPEKLAAARMVSRHVPDEEKARKVLVCRDSVVCREPRHKTQVIQISSPSDARLKIPVHVEVCFKCKQFLGSPNMLKESSQCDAVHCV</sequence>
<keyword evidence="2" id="KW-1185">Reference proteome</keyword>